<evidence type="ECO:0000313" key="2">
    <source>
        <dbReference type="EMBL" id="KAI9264071.1"/>
    </source>
</evidence>
<gene>
    <name evidence="2" type="ORF">BDA99DRAFT_571576</name>
</gene>
<organism evidence="2 3">
    <name type="scientific">Phascolomyces articulosus</name>
    <dbReference type="NCBI Taxonomy" id="60185"/>
    <lineage>
        <taxon>Eukaryota</taxon>
        <taxon>Fungi</taxon>
        <taxon>Fungi incertae sedis</taxon>
        <taxon>Mucoromycota</taxon>
        <taxon>Mucoromycotina</taxon>
        <taxon>Mucoromycetes</taxon>
        <taxon>Mucorales</taxon>
        <taxon>Lichtheimiaceae</taxon>
        <taxon>Phascolomyces</taxon>
    </lineage>
</organism>
<dbReference type="EMBL" id="JAIXMP010000012">
    <property type="protein sequence ID" value="KAI9264071.1"/>
    <property type="molecule type" value="Genomic_DNA"/>
</dbReference>
<accession>A0AAD5PFV3</accession>
<sequence length="284" mass="32291">MDISEGDSLSDYENVCPPIATFSRLEGGFANLGIHSNSSRGIRNRTRAVQPTSRPCSQSAMKLREIIGCNEDSDSERHPNLDMVLDHDNKISFENNDTPLSTIYSQQSEDSTDLDDDLLLSTPPPLIGKLFEDDFDEFRDDTADWIAQIYHDEDGDVSETEQLPPTMEHGYNKENQQDKVEDNDYRRKNTKRTYHTHTDQKQEDHYNNNSGERRPLGQMPLDDWPSTVIIEHEKKRQPLEMVASTSTGSNSSTSTIGSHRRFVRSLSPPSFSRKGKERALSPEN</sequence>
<proteinExistence type="predicted"/>
<protein>
    <submittedName>
        <fullName evidence="2">Uncharacterized protein</fullName>
    </submittedName>
</protein>
<keyword evidence="3" id="KW-1185">Reference proteome</keyword>
<comment type="caution">
    <text evidence="2">The sequence shown here is derived from an EMBL/GenBank/DDBJ whole genome shotgun (WGS) entry which is preliminary data.</text>
</comment>
<dbReference type="Proteomes" id="UP001209540">
    <property type="component" value="Unassembled WGS sequence"/>
</dbReference>
<evidence type="ECO:0000256" key="1">
    <source>
        <dbReference type="SAM" id="MobiDB-lite"/>
    </source>
</evidence>
<dbReference type="AlphaFoldDB" id="A0AAD5PFV3"/>
<feature type="compositionally biased region" description="Basic and acidic residues" evidence="1">
    <location>
        <begin position="170"/>
        <end position="187"/>
    </location>
</feature>
<evidence type="ECO:0000313" key="3">
    <source>
        <dbReference type="Proteomes" id="UP001209540"/>
    </source>
</evidence>
<feature type="region of interest" description="Disordered" evidence="1">
    <location>
        <begin position="154"/>
        <end position="284"/>
    </location>
</feature>
<name>A0AAD5PFV3_9FUNG</name>
<feature type="compositionally biased region" description="Low complexity" evidence="1">
    <location>
        <begin position="244"/>
        <end position="257"/>
    </location>
</feature>
<reference evidence="2" key="1">
    <citation type="journal article" date="2022" name="IScience">
        <title>Evolution of zygomycete secretomes and the origins of terrestrial fungal ecologies.</title>
        <authorList>
            <person name="Chang Y."/>
            <person name="Wang Y."/>
            <person name="Mondo S."/>
            <person name="Ahrendt S."/>
            <person name="Andreopoulos W."/>
            <person name="Barry K."/>
            <person name="Beard J."/>
            <person name="Benny G.L."/>
            <person name="Blankenship S."/>
            <person name="Bonito G."/>
            <person name="Cuomo C."/>
            <person name="Desiro A."/>
            <person name="Gervers K.A."/>
            <person name="Hundley H."/>
            <person name="Kuo A."/>
            <person name="LaButti K."/>
            <person name="Lang B.F."/>
            <person name="Lipzen A."/>
            <person name="O'Donnell K."/>
            <person name="Pangilinan J."/>
            <person name="Reynolds N."/>
            <person name="Sandor L."/>
            <person name="Smith M.E."/>
            <person name="Tsang A."/>
            <person name="Grigoriev I.V."/>
            <person name="Stajich J.E."/>
            <person name="Spatafora J.W."/>
        </authorList>
    </citation>
    <scope>NUCLEOTIDE SEQUENCE</scope>
    <source>
        <strain evidence="2">RSA 2281</strain>
    </source>
</reference>
<reference evidence="2" key="2">
    <citation type="submission" date="2023-02" db="EMBL/GenBank/DDBJ databases">
        <authorList>
            <consortium name="DOE Joint Genome Institute"/>
            <person name="Mondo S.J."/>
            <person name="Chang Y."/>
            <person name="Wang Y."/>
            <person name="Ahrendt S."/>
            <person name="Andreopoulos W."/>
            <person name="Barry K."/>
            <person name="Beard J."/>
            <person name="Benny G.L."/>
            <person name="Blankenship S."/>
            <person name="Bonito G."/>
            <person name="Cuomo C."/>
            <person name="Desiro A."/>
            <person name="Gervers K.A."/>
            <person name="Hundley H."/>
            <person name="Kuo A."/>
            <person name="LaButti K."/>
            <person name="Lang B.F."/>
            <person name="Lipzen A."/>
            <person name="O'Donnell K."/>
            <person name="Pangilinan J."/>
            <person name="Reynolds N."/>
            <person name="Sandor L."/>
            <person name="Smith M.W."/>
            <person name="Tsang A."/>
            <person name="Grigoriev I.V."/>
            <person name="Stajich J.E."/>
            <person name="Spatafora J.W."/>
        </authorList>
    </citation>
    <scope>NUCLEOTIDE SEQUENCE</scope>
    <source>
        <strain evidence="2">RSA 2281</strain>
    </source>
</reference>
<feature type="compositionally biased region" description="Basic and acidic residues" evidence="1">
    <location>
        <begin position="196"/>
        <end position="215"/>
    </location>
</feature>